<evidence type="ECO:0000256" key="3">
    <source>
        <dbReference type="ARBA" id="ARBA00020019"/>
    </source>
</evidence>
<dbReference type="InterPro" id="IPR003439">
    <property type="entry name" value="ABC_transporter-like_ATP-bd"/>
</dbReference>
<keyword evidence="10" id="KW-0472">Membrane</keyword>
<dbReference type="AlphaFoldDB" id="F5Y706"/>
<dbReference type="SMART" id="SM00382">
    <property type="entry name" value="AAA"/>
    <property type="match status" value="1"/>
</dbReference>
<evidence type="ECO:0000313" key="12">
    <source>
        <dbReference type="EMBL" id="AEF82658.1"/>
    </source>
</evidence>
<dbReference type="PROSITE" id="PS00211">
    <property type="entry name" value="ABC_TRANSPORTER_1"/>
    <property type="match status" value="1"/>
</dbReference>
<evidence type="ECO:0000256" key="10">
    <source>
        <dbReference type="ARBA" id="ARBA00023136"/>
    </source>
</evidence>
<dbReference type="InterPro" id="IPR050086">
    <property type="entry name" value="MetN_ABC_transporter-like"/>
</dbReference>
<dbReference type="GO" id="GO:0006865">
    <property type="term" value="P:amino acid transport"/>
    <property type="evidence" value="ECO:0007669"/>
    <property type="project" value="UniProtKB-KW"/>
</dbReference>
<evidence type="ECO:0000259" key="11">
    <source>
        <dbReference type="PROSITE" id="PS50893"/>
    </source>
</evidence>
<dbReference type="PANTHER" id="PTHR43166">
    <property type="entry name" value="AMINO ACID IMPORT ATP-BINDING PROTEIN"/>
    <property type="match status" value="1"/>
</dbReference>
<feature type="domain" description="ABC transporter" evidence="11">
    <location>
        <begin position="6"/>
        <end position="245"/>
    </location>
</feature>
<reference evidence="12 13" key="2">
    <citation type="journal article" date="2011" name="ISME J.">
        <title>RNA-seq reveals cooperative metabolic interactions between two termite-gut spirochete species in co-culture.</title>
        <authorList>
            <person name="Rosenthal A.Z."/>
            <person name="Matson E.G."/>
            <person name="Eldar A."/>
            <person name="Leadbetter J.R."/>
        </authorList>
    </citation>
    <scope>NUCLEOTIDE SEQUENCE [LARGE SCALE GENOMIC DNA]</scope>
    <source>
        <strain evidence="13">ATCC BAA-888 / DSM 13862 / ZAS-9</strain>
    </source>
</reference>
<evidence type="ECO:0000256" key="2">
    <source>
        <dbReference type="ARBA" id="ARBA00005417"/>
    </source>
</evidence>
<sequence>MGDFFIDIRGLRKTFHSRGKDFEVLKGINLGIQKGDIYGIVGFSGAGKTTLLRCINRLETPDSGTISVGGLEVTGLAFRALDNYRHKIGIIFQQFNLLDSRTVFGNVAFPLEVAGEKKSAIAKRVTEILELVGLSGKSDFYPGQLSGGQKQRVGIARALANNPDILLSDEATSALDPLTSLSILDLLRDINKKLGLTIVLITHELDVIRYACNHVAVLEDGLIAESGGVKSVFLNPTSETARLFMKINHDFSNHDWQEGDGI</sequence>
<dbReference type="InterPro" id="IPR041701">
    <property type="entry name" value="MetN_ABC"/>
</dbReference>
<evidence type="ECO:0000256" key="1">
    <source>
        <dbReference type="ARBA" id="ARBA00002579"/>
    </source>
</evidence>
<evidence type="ECO:0000256" key="6">
    <source>
        <dbReference type="ARBA" id="ARBA00022741"/>
    </source>
</evidence>
<evidence type="ECO:0000313" key="13">
    <source>
        <dbReference type="Proteomes" id="UP000009222"/>
    </source>
</evidence>
<comment type="function">
    <text evidence="1">Part of the ABC transporter FtsEX involved in cellular division. Important for assembly or stability of the septal ring.</text>
</comment>
<dbReference type="Gene3D" id="3.40.50.300">
    <property type="entry name" value="P-loop containing nucleotide triphosphate hydrolases"/>
    <property type="match status" value="1"/>
</dbReference>
<proteinExistence type="inferred from homology"/>
<name>F5Y706_LEAAZ</name>
<gene>
    <name evidence="12" type="ordered locus">TREAZ_3551</name>
</gene>
<dbReference type="KEGG" id="taz:TREAZ_3551"/>
<keyword evidence="13" id="KW-1185">Reference proteome</keyword>
<dbReference type="FunFam" id="3.40.50.300:FF:000056">
    <property type="entry name" value="Cell division ATP-binding protein FtsE"/>
    <property type="match status" value="1"/>
</dbReference>
<dbReference type="OrthoDB" id="9805538at2"/>
<organism evidence="12 13">
    <name type="scientific">Leadbettera azotonutricia (strain ATCC BAA-888 / DSM 13862 / ZAS-9)</name>
    <name type="common">Treponema azotonutricium</name>
    <dbReference type="NCBI Taxonomy" id="545695"/>
    <lineage>
        <taxon>Bacteria</taxon>
        <taxon>Pseudomonadati</taxon>
        <taxon>Spirochaetota</taxon>
        <taxon>Spirochaetia</taxon>
        <taxon>Spirochaetales</taxon>
        <taxon>Breznakiellaceae</taxon>
        <taxon>Leadbettera</taxon>
    </lineage>
</organism>
<keyword evidence="5" id="KW-1003">Cell membrane</keyword>
<dbReference type="RefSeq" id="WP_015712027.1">
    <property type="nucleotide sequence ID" value="NC_015577.1"/>
</dbReference>
<keyword evidence="7 12" id="KW-0067">ATP-binding</keyword>
<dbReference type="EMBL" id="CP001841">
    <property type="protein sequence ID" value="AEF82658.1"/>
    <property type="molecule type" value="Genomic_DNA"/>
</dbReference>
<accession>F5Y706</accession>
<keyword evidence="8" id="KW-1278">Translocase</keyword>
<evidence type="ECO:0000256" key="8">
    <source>
        <dbReference type="ARBA" id="ARBA00022967"/>
    </source>
</evidence>
<dbReference type="GO" id="GO:0016887">
    <property type="term" value="F:ATP hydrolysis activity"/>
    <property type="evidence" value="ECO:0007669"/>
    <property type="project" value="InterPro"/>
</dbReference>
<evidence type="ECO:0000256" key="5">
    <source>
        <dbReference type="ARBA" id="ARBA00022475"/>
    </source>
</evidence>
<dbReference type="PANTHER" id="PTHR43166:SF30">
    <property type="entry name" value="METHIONINE IMPORT ATP-BINDING PROTEIN METN"/>
    <property type="match status" value="1"/>
</dbReference>
<dbReference type="GO" id="GO:0005524">
    <property type="term" value="F:ATP binding"/>
    <property type="evidence" value="ECO:0007669"/>
    <property type="project" value="UniProtKB-KW"/>
</dbReference>
<evidence type="ECO:0000256" key="4">
    <source>
        <dbReference type="ARBA" id="ARBA00022448"/>
    </source>
</evidence>
<dbReference type="InterPro" id="IPR017871">
    <property type="entry name" value="ABC_transporter-like_CS"/>
</dbReference>
<keyword evidence="6" id="KW-0547">Nucleotide-binding</keyword>
<dbReference type="STRING" id="545695.TREAZ_3551"/>
<dbReference type="GO" id="GO:0005886">
    <property type="term" value="C:plasma membrane"/>
    <property type="evidence" value="ECO:0007669"/>
    <property type="project" value="UniProtKB-ARBA"/>
</dbReference>
<keyword evidence="9" id="KW-0029">Amino-acid transport</keyword>
<dbReference type="HOGENOM" id="CLU_000604_1_22_12"/>
<protein>
    <recommendedName>
        <fullName evidence="3">Cell division ATP-binding protein FtsE</fullName>
    </recommendedName>
</protein>
<dbReference type="InterPro" id="IPR003593">
    <property type="entry name" value="AAA+_ATPase"/>
</dbReference>
<dbReference type="InterPro" id="IPR027417">
    <property type="entry name" value="P-loop_NTPase"/>
</dbReference>
<evidence type="ECO:0000256" key="7">
    <source>
        <dbReference type="ARBA" id="ARBA00022840"/>
    </source>
</evidence>
<evidence type="ECO:0000256" key="9">
    <source>
        <dbReference type="ARBA" id="ARBA00022970"/>
    </source>
</evidence>
<dbReference type="CDD" id="cd03258">
    <property type="entry name" value="ABC_MetN_methionine_transporter"/>
    <property type="match status" value="1"/>
</dbReference>
<reference evidence="13" key="1">
    <citation type="submission" date="2009-12" db="EMBL/GenBank/DDBJ databases">
        <title>Complete sequence of Treponema azotonutricium strain ZAS-9.</title>
        <authorList>
            <person name="Tetu S.G."/>
            <person name="Matson E."/>
            <person name="Ren Q."/>
            <person name="Seshadri R."/>
            <person name="Elbourne L."/>
            <person name="Hassan K.A."/>
            <person name="Durkin A."/>
            <person name="Radune D."/>
            <person name="Mohamoud Y."/>
            <person name="Shay R."/>
            <person name="Jin S."/>
            <person name="Zhang X."/>
            <person name="Lucey K."/>
            <person name="Ballor N.R."/>
            <person name="Ottesen E."/>
            <person name="Rosenthal R."/>
            <person name="Allen A."/>
            <person name="Leadbetter J.R."/>
            <person name="Paulsen I.T."/>
        </authorList>
    </citation>
    <scope>NUCLEOTIDE SEQUENCE [LARGE SCALE GENOMIC DNA]</scope>
    <source>
        <strain evidence="13">ATCC BAA-888 / DSM 13862 / ZAS-9</strain>
    </source>
</reference>
<dbReference type="InParanoid" id="F5Y706"/>
<dbReference type="SUPFAM" id="SSF52540">
    <property type="entry name" value="P-loop containing nucleoside triphosphate hydrolases"/>
    <property type="match status" value="1"/>
</dbReference>
<dbReference type="Pfam" id="PF00005">
    <property type="entry name" value="ABC_tran"/>
    <property type="match status" value="1"/>
</dbReference>
<keyword evidence="4" id="KW-0813">Transport</keyword>
<dbReference type="Proteomes" id="UP000009222">
    <property type="component" value="Chromosome"/>
</dbReference>
<keyword evidence="12" id="KW-0378">Hydrolase</keyword>
<dbReference type="PROSITE" id="PS50893">
    <property type="entry name" value="ABC_TRANSPORTER_2"/>
    <property type="match status" value="1"/>
</dbReference>
<dbReference type="eggNOG" id="COG1135">
    <property type="taxonomic scope" value="Bacteria"/>
</dbReference>
<comment type="similarity">
    <text evidence="2">Belongs to the ABC transporter superfamily.</text>
</comment>